<dbReference type="Pfam" id="PF01263">
    <property type="entry name" value="Aldose_epim"/>
    <property type="match status" value="1"/>
</dbReference>
<name>A0A2M8W2J9_9RHOB</name>
<accession>A0A2M8W2J9</accession>
<sequence length="321" mass="34833">MAHFGTTQNGEDVANITICAGNLSVNVLTFGAIVQDVRLEGVSHGLALGSDLLNDYETTMGYFGSIVGPIANRISNARVRLDGMMYELERNENGAVHLHSGSEGVHRNIWQVASRSSDRVTLALALADGVAGLPGRRDIRVTYQVSAPATLTMTIDASTDTTTCINFASHIYWNLDGTATWEGHELAIAAGHYLPIDDRTCPTGEIAPVAGTVMDFRKPCQPGRGAPALDHNFCLSDERQALRDVLWLTGQSGVKMTLATTEKGLQIHDAAGSHRPGRSCYEGIVIEPQAWPDTPNHRDFGSIIVTTDQPYTQVTSWRFER</sequence>
<comment type="similarity">
    <text evidence="1">Belongs to the aldose epimerase family.</text>
</comment>
<keyword evidence="2" id="KW-0413">Isomerase</keyword>
<comment type="caution">
    <text evidence="4">The sequence shown here is derived from an EMBL/GenBank/DDBJ whole genome shotgun (WGS) entry which is preliminary data.</text>
</comment>
<evidence type="ECO:0000256" key="1">
    <source>
        <dbReference type="ARBA" id="ARBA00006206"/>
    </source>
</evidence>
<dbReference type="InterPro" id="IPR008183">
    <property type="entry name" value="Aldose_1/G6P_1-epimerase"/>
</dbReference>
<keyword evidence="3" id="KW-0119">Carbohydrate metabolism</keyword>
<dbReference type="GO" id="GO:0006006">
    <property type="term" value="P:glucose metabolic process"/>
    <property type="evidence" value="ECO:0007669"/>
    <property type="project" value="TreeGrafter"/>
</dbReference>
<dbReference type="InterPro" id="IPR047215">
    <property type="entry name" value="Galactose_mutarotase-like"/>
</dbReference>
<proteinExistence type="inferred from homology"/>
<evidence type="ECO:0000256" key="3">
    <source>
        <dbReference type="ARBA" id="ARBA00023277"/>
    </source>
</evidence>
<dbReference type="PANTHER" id="PTHR10091">
    <property type="entry name" value="ALDOSE-1-EPIMERASE"/>
    <property type="match status" value="1"/>
</dbReference>
<dbReference type="GO" id="GO:0033499">
    <property type="term" value="P:galactose catabolic process via UDP-galactose, Leloir pathway"/>
    <property type="evidence" value="ECO:0007669"/>
    <property type="project" value="TreeGrafter"/>
</dbReference>
<dbReference type="RefSeq" id="WP_100369104.1">
    <property type="nucleotide sequence ID" value="NZ_PGTY01000003.1"/>
</dbReference>
<protein>
    <submittedName>
        <fullName evidence="4">Aldose 1-epimerase</fullName>
    </submittedName>
</protein>
<evidence type="ECO:0000313" key="4">
    <source>
        <dbReference type="EMBL" id="PJI85156.1"/>
    </source>
</evidence>
<gene>
    <name evidence="4" type="ORF">BC777_3153</name>
</gene>
<reference evidence="4 5" key="1">
    <citation type="submission" date="2017-11" db="EMBL/GenBank/DDBJ databases">
        <title>Genomic Encyclopedia of Archaeal and Bacterial Type Strains, Phase II (KMG-II): From Individual Species to Whole Genera.</title>
        <authorList>
            <person name="Goeker M."/>
        </authorList>
    </citation>
    <scope>NUCLEOTIDE SEQUENCE [LARGE SCALE GENOMIC DNA]</scope>
    <source>
        <strain evidence="4 5">DSM 29128</strain>
    </source>
</reference>
<dbReference type="InterPro" id="IPR011013">
    <property type="entry name" value="Gal_mutarotase_sf_dom"/>
</dbReference>
<dbReference type="OrthoDB" id="9779408at2"/>
<dbReference type="AlphaFoldDB" id="A0A2M8W2J9"/>
<evidence type="ECO:0000313" key="5">
    <source>
        <dbReference type="Proteomes" id="UP000228531"/>
    </source>
</evidence>
<dbReference type="GO" id="GO:0004034">
    <property type="term" value="F:aldose 1-epimerase activity"/>
    <property type="evidence" value="ECO:0007669"/>
    <property type="project" value="TreeGrafter"/>
</dbReference>
<keyword evidence="5" id="KW-1185">Reference proteome</keyword>
<evidence type="ECO:0000256" key="2">
    <source>
        <dbReference type="ARBA" id="ARBA00023235"/>
    </source>
</evidence>
<dbReference type="CDD" id="cd09019">
    <property type="entry name" value="galactose_mutarotase_like"/>
    <property type="match status" value="1"/>
</dbReference>
<dbReference type="Proteomes" id="UP000228531">
    <property type="component" value="Unassembled WGS sequence"/>
</dbReference>
<dbReference type="SUPFAM" id="SSF74650">
    <property type="entry name" value="Galactose mutarotase-like"/>
    <property type="match status" value="1"/>
</dbReference>
<dbReference type="InterPro" id="IPR014718">
    <property type="entry name" value="GH-type_carb-bd"/>
</dbReference>
<dbReference type="GO" id="GO:0030246">
    <property type="term" value="F:carbohydrate binding"/>
    <property type="evidence" value="ECO:0007669"/>
    <property type="project" value="InterPro"/>
</dbReference>
<dbReference type="EMBL" id="PGTY01000003">
    <property type="protein sequence ID" value="PJI85156.1"/>
    <property type="molecule type" value="Genomic_DNA"/>
</dbReference>
<dbReference type="Gene3D" id="2.70.98.10">
    <property type="match status" value="1"/>
</dbReference>
<dbReference type="PANTHER" id="PTHR10091:SF49">
    <property type="entry name" value="ALDOSE 1-EPIMERASE"/>
    <property type="match status" value="1"/>
</dbReference>
<organism evidence="4 5">
    <name type="scientific">Yoonia maricola</name>
    <dbReference type="NCBI Taxonomy" id="420999"/>
    <lineage>
        <taxon>Bacteria</taxon>
        <taxon>Pseudomonadati</taxon>
        <taxon>Pseudomonadota</taxon>
        <taxon>Alphaproteobacteria</taxon>
        <taxon>Rhodobacterales</taxon>
        <taxon>Paracoccaceae</taxon>
        <taxon>Yoonia</taxon>
    </lineage>
</organism>